<dbReference type="Gene3D" id="1.20.120.1810">
    <property type="match status" value="1"/>
</dbReference>
<dbReference type="InterPro" id="IPR000943">
    <property type="entry name" value="RNA_pol_sigma70"/>
</dbReference>
<name>A0A328UG26_9FIRM</name>
<keyword evidence="3 7" id="KW-0805">Transcription regulation</keyword>
<evidence type="ECO:0000256" key="2">
    <source>
        <dbReference type="ARBA" id="ARBA00022969"/>
    </source>
</evidence>
<accession>A0A328UG26</accession>
<evidence type="ECO:0000313" key="9">
    <source>
        <dbReference type="EMBL" id="RAQ30011.1"/>
    </source>
</evidence>
<dbReference type="Pfam" id="PF04545">
    <property type="entry name" value="Sigma70_r4"/>
    <property type="match status" value="1"/>
</dbReference>
<protein>
    <recommendedName>
        <fullName evidence="7">RNA polymerase sigma factor</fullName>
    </recommendedName>
</protein>
<dbReference type="InterPro" id="IPR001387">
    <property type="entry name" value="Cro/C1-type_HTH"/>
</dbReference>
<dbReference type="CDD" id="cd06171">
    <property type="entry name" value="Sigma70_r4"/>
    <property type="match status" value="1"/>
</dbReference>
<comment type="caution">
    <text evidence="9">The sequence shown here is derived from an EMBL/GenBank/DDBJ whole genome shotgun (WGS) entry which is preliminary data.</text>
</comment>
<dbReference type="NCBIfam" id="TIGR02937">
    <property type="entry name" value="sigma70-ECF"/>
    <property type="match status" value="1"/>
</dbReference>
<evidence type="ECO:0000259" key="8">
    <source>
        <dbReference type="PROSITE" id="PS50943"/>
    </source>
</evidence>
<reference evidence="9 10" key="1">
    <citation type="submission" date="2018-06" db="EMBL/GenBank/DDBJ databases">
        <title>Noncontiguous genome sequence of Ruminococcaceae bacterium ASD2818.</title>
        <authorList>
            <person name="Chaplin A.V."/>
            <person name="Sokolova S.R."/>
            <person name="Kochetkova T.O."/>
            <person name="Goltsov A.Y."/>
            <person name="Trofimov D.Y."/>
            <person name="Efimov B.A."/>
        </authorList>
    </citation>
    <scope>NUCLEOTIDE SEQUENCE [LARGE SCALE GENOMIC DNA]</scope>
    <source>
        <strain evidence="9 10">ASD2818</strain>
    </source>
</reference>
<dbReference type="NCBIfam" id="NF004471">
    <property type="entry name" value="PRK05803.1"/>
    <property type="match status" value="1"/>
</dbReference>
<keyword evidence="2" id="KW-0749">Sporulation</keyword>
<gene>
    <name evidence="9" type="ORF">DPQ25_00380</name>
</gene>
<dbReference type="Pfam" id="PF04542">
    <property type="entry name" value="Sigma70_r2"/>
    <property type="match status" value="1"/>
</dbReference>
<dbReference type="InterPro" id="IPR007630">
    <property type="entry name" value="RNA_pol_sigma70_r4"/>
</dbReference>
<evidence type="ECO:0000256" key="7">
    <source>
        <dbReference type="RuleBase" id="RU362124"/>
    </source>
</evidence>
<dbReference type="Proteomes" id="UP000249377">
    <property type="component" value="Unassembled WGS sequence"/>
</dbReference>
<keyword evidence="10" id="KW-1185">Reference proteome</keyword>
<comment type="function">
    <text evidence="7">Sigma factors are initiation factors that promote the attachment of RNA polymerase to specific initiation sites and are then released.</text>
</comment>
<dbReference type="SUPFAM" id="SSF88946">
    <property type="entry name" value="Sigma2 domain of RNA polymerase sigma factors"/>
    <property type="match status" value="1"/>
</dbReference>
<dbReference type="PRINTS" id="PR00046">
    <property type="entry name" value="SIGMA70FCT"/>
</dbReference>
<dbReference type="GO" id="GO:0030435">
    <property type="term" value="P:sporulation resulting in formation of a cellular spore"/>
    <property type="evidence" value="ECO:0007669"/>
    <property type="project" value="UniProtKB-KW"/>
</dbReference>
<dbReference type="PROSITE" id="PS00716">
    <property type="entry name" value="SIGMA70_2"/>
    <property type="match status" value="1"/>
</dbReference>
<proteinExistence type="inferred from homology"/>
<evidence type="ECO:0000256" key="5">
    <source>
        <dbReference type="ARBA" id="ARBA00023125"/>
    </source>
</evidence>
<evidence type="ECO:0000256" key="3">
    <source>
        <dbReference type="ARBA" id="ARBA00023015"/>
    </source>
</evidence>
<evidence type="ECO:0000313" key="10">
    <source>
        <dbReference type="Proteomes" id="UP000249377"/>
    </source>
</evidence>
<dbReference type="Gene3D" id="1.10.10.10">
    <property type="entry name" value="Winged helix-like DNA-binding domain superfamily/Winged helix DNA-binding domain"/>
    <property type="match status" value="1"/>
</dbReference>
<dbReference type="InterPro" id="IPR013325">
    <property type="entry name" value="RNA_pol_sigma_r2"/>
</dbReference>
<dbReference type="InterPro" id="IPR036388">
    <property type="entry name" value="WH-like_DNA-bd_sf"/>
</dbReference>
<keyword evidence="4 7" id="KW-0731">Sigma factor</keyword>
<dbReference type="GO" id="GO:0006352">
    <property type="term" value="P:DNA-templated transcription initiation"/>
    <property type="evidence" value="ECO:0007669"/>
    <property type="project" value="InterPro"/>
</dbReference>
<evidence type="ECO:0000256" key="6">
    <source>
        <dbReference type="ARBA" id="ARBA00023163"/>
    </source>
</evidence>
<dbReference type="PANTHER" id="PTHR30376:SF3">
    <property type="entry name" value="RNA POLYMERASE SIGMA FACTOR RPOH"/>
    <property type="match status" value="1"/>
</dbReference>
<evidence type="ECO:0000256" key="4">
    <source>
        <dbReference type="ARBA" id="ARBA00023082"/>
    </source>
</evidence>
<keyword evidence="6 7" id="KW-0804">Transcription</keyword>
<dbReference type="RefSeq" id="WP_112331207.1">
    <property type="nucleotide sequence ID" value="NZ_QLYR01000001.1"/>
</dbReference>
<organism evidence="9 10">
    <name type="scientific">Hydrogeniiclostridium mannosilyticum</name>
    <dbReference type="NCBI Taxonomy" id="2764322"/>
    <lineage>
        <taxon>Bacteria</taxon>
        <taxon>Bacillati</taxon>
        <taxon>Bacillota</taxon>
        <taxon>Clostridia</taxon>
        <taxon>Eubacteriales</taxon>
        <taxon>Acutalibacteraceae</taxon>
        <taxon>Hydrogeniiclostridium</taxon>
    </lineage>
</organism>
<dbReference type="GO" id="GO:0016987">
    <property type="term" value="F:sigma factor activity"/>
    <property type="evidence" value="ECO:0007669"/>
    <property type="project" value="UniProtKB-KW"/>
</dbReference>
<dbReference type="GO" id="GO:0003677">
    <property type="term" value="F:DNA binding"/>
    <property type="evidence" value="ECO:0007669"/>
    <property type="project" value="UniProtKB-KW"/>
</dbReference>
<dbReference type="PROSITE" id="PS50943">
    <property type="entry name" value="HTH_CROC1"/>
    <property type="match status" value="1"/>
</dbReference>
<comment type="similarity">
    <text evidence="1 7">Belongs to the sigma-70 factor family.</text>
</comment>
<dbReference type="PANTHER" id="PTHR30376">
    <property type="entry name" value="SIGMA FACTOR RPOH HEAT SHOCK RELATED"/>
    <property type="match status" value="1"/>
</dbReference>
<evidence type="ECO:0000256" key="1">
    <source>
        <dbReference type="ARBA" id="ARBA00007788"/>
    </source>
</evidence>
<feature type="domain" description="HTH cro/C1-type" evidence="8">
    <location>
        <begin position="198"/>
        <end position="219"/>
    </location>
</feature>
<keyword evidence="5 7" id="KW-0238">DNA-binding</keyword>
<dbReference type="PROSITE" id="PS00715">
    <property type="entry name" value="SIGMA70_1"/>
    <property type="match status" value="1"/>
</dbReference>
<dbReference type="EMBL" id="QLYR01000001">
    <property type="protein sequence ID" value="RAQ30011.1"/>
    <property type="molecule type" value="Genomic_DNA"/>
</dbReference>
<dbReference type="InterPro" id="IPR007627">
    <property type="entry name" value="RNA_pol_sigma70_r2"/>
</dbReference>
<dbReference type="InterPro" id="IPR013324">
    <property type="entry name" value="RNA_pol_sigma_r3/r4-like"/>
</dbReference>
<sequence length="240" mass="27074">MLTALLTCLTGALSGLIFYVLHVTGAGSFPKPLSAEEERECLERMRHGDDSARAKLVEHNLRLVAHIAKKYYINTNEQDDLISIGTIGLIKAVSTFDCEKGIRLSSYAARCIENEVLMFFRASKKSAQDVSMNEPIDTDKDGNALTLMDVMATEDNICDNLDSKIKSEQLRRFVKESLTPRERTIIALRYGLEGSRPLTQREVAQLMDISRSYVSRIEKKALEKLKKRFDKGENSPQKKI</sequence>
<dbReference type="PIRSF" id="PIRSF000770">
    <property type="entry name" value="RNA_pol_sigma-SigE/K"/>
    <property type="match status" value="1"/>
</dbReference>
<dbReference type="AlphaFoldDB" id="A0A328UG26"/>
<dbReference type="InterPro" id="IPR014284">
    <property type="entry name" value="RNA_pol_sigma-70_dom"/>
</dbReference>
<dbReference type="InterPro" id="IPR050813">
    <property type="entry name" value="Sigma-70_Factor"/>
</dbReference>
<dbReference type="SUPFAM" id="SSF88659">
    <property type="entry name" value="Sigma3 and sigma4 domains of RNA polymerase sigma factors"/>
    <property type="match status" value="1"/>
</dbReference>